<proteinExistence type="predicted"/>
<gene>
    <name evidence="1" type="ORF">PR048_008339</name>
</gene>
<protein>
    <recommendedName>
        <fullName evidence="3">Integrase zinc-binding domain-containing protein</fullName>
    </recommendedName>
</protein>
<evidence type="ECO:0000313" key="1">
    <source>
        <dbReference type="EMBL" id="KAJ8888845.1"/>
    </source>
</evidence>
<reference evidence="1 2" key="1">
    <citation type="submission" date="2023-02" db="EMBL/GenBank/DDBJ databases">
        <title>LHISI_Scaffold_Assembly.</title>
        <authorList>
            <person name="Stuart O.P."/>
            <person name="Cleave R."/>
            <person name="Magrath M.J.L."/>
            <person name="Mikheyev A.S."/>
        </authorList>
    </citation>
    <scope>NUCLEOTIDE SEQUENCE [LARGE SCALE GENOMIC DNA]</scope>
    <source>
        <strain evidence="1">Daus_M_001</strain>
        <tissue evidence="1">Leg muscle</tissue>
    </source>
</reference>
<keyword evidence="2" id="KW-1185">Reference proteome</keyword>
<evidence type="ECO:0008006" key="3">
    <source>
        <dbReference type="Google" id="ProtNLM"/>
    </source>
</evidence>
<name>A0ABQ9HWX6_9NEOP</name>
<dbReference type="Proteomes" id="UP001159363">
    <property type="component" value="Chromosome 3"/>
</dbReference>
<dbReference type="EMBL" id="JARBHB010000003">
    <property type="protein sequence ID" value="KAJ8888845.1"/>
    <property type="molecule type" value="Genomic_DNA"/>
</dbReference>
<accession>A0ABQ9HWX6</accession>
<sequence>MLFQVNDQGEHVPINFASRVLNTAEINYTLKTELSEDSWLQRVVQEFEINNCRDRGWTPVAQNGLYEYLINSGTKLVNTCIVSVDITYIQHFCVFMDKYRTVAKIIGSCLICAQAKAPNRKCKGMMGHVLATEPLEIACVDLFGPLPKGLMVRGG</sequence>
<comment type="caution">
    <text evidence="1">The sequence shown here is derived from an EMBL/GenBank/DDBJ whole genome shotgun (WGS) entry which is preliminary data.</text>
</comment>
<organism evidence="1 2">
    <name type="scientific">Dryococelus australis</name>
    <dbReference type="NCBI Taxonomy" id="614101"/>
    <lineage>
        <taxon>Eukaryota</taxon>
        <taxon>Metazoa</taxon>
        <taxon>Ecdysozoa</taxon>
        <taxon>Arthropoda</taxon>
        <taxon>Hexapoda</taxon>
        <taxon>Insecta</taxon>
        <taxon>Pterygota</taxon>
        <taxon>Neoptera</taxon>
        <taxon>Polyneoptera</taxon>
        <taxon>Phasmatodea</taxon>
        <taxon>Verophasmatodea</taxon>
        <taxon>Anareolatae</taxon>
        <taxon>Phasmatidae</taxon>
        <taxon>Eurycanthinae</taxon>
        <taxon>Dryococelus</taxon>
    </lineage>
</organism>
<evidence type="ECO:0000313" key="2">
    <source>
        <dbReference type="Proteomes" id="UP001159363"/>
    </source>
</evidence>